<accession>A0A0H5QS63</accession>
<organism evidence="1">
    <name type="scientific">Spongospora subterranea</name>
    <dbReference type="NCBI Taxonomy" id="70186"/>
    <lineage>
        <taxon>Eukaryota</taxon>
        <taxon>Sar</taxon>
        <taxon>Rhizaria</taxon>
        <taxon>Endomyxa</taxon>
        <taxon>Phytomyxea</taxon>
        <taxon>Plasmodiophorida</taxon>
        <taxon>Plasmodiophoridae</taxon>
        <taxon>Spongospora</taxon>
    </lineage>
</organism>
<dbReference type="AlphaFoldDB" id="A0A0H5QS63"/>
<evidence type="ECO:0000313" key="1">
    <source>
        <dbReference type="EMBL" id="CRZ04411.1"/>
    </source>
</evidence>
<protein>
    <submittedName>
        <fullName evidence="1">Uncharacterized protein</fullName>
    </submittedName>
</protein>
<reference evidence="1" key="1">
    <citation type="submission" date="2015-04" db="EMBL/GenBank/DDBJ databases">
        <title>The genome sequence of the plant pathogenic Rhizarian Plasmodiophora brassicae reveals insights in its biotrophic life cycle and the origin of chitin synthesis.</title>
        <authorList>
            <person name="Schwelm A."/>
            <person name="Fogelqvist J."/>
            <person name="Knaust A."/>
            <person name="Julke S."/>
            <person name="Lilja T."/>
            <person name="Dhandapani V."/>
            <person name="Bonilla-Rosso G."/>
            <person name="Karlsson M."/>
            <person name="Shevchenko A."/>
            <person name="Choi S.R."/>
            <person name="Kim H.G."/>
            <person name="Park J.Y."/>
            <person name="Lim Y.P."/>
            <person name="Ludwig-Muller J."/>
            <person name="Dixelius C."/>
        </authorList>
    </citation>
    <scope>NUCLEOTIDE SEQUENCE</scope>
    <source>
        <tissue evidence="1">Potato root galls</tissue>
    </source>
</reference>
<feature type="non-terminal residue" evidence="1">
    <location>
        <position position="1"/>
    </location>
</feature>
<sequence>TTTTTSDYIRPLLCLSVAAAPTGESATTTNTTLFSLHCRSTFDRWRMVALSLLAISTREWDQHNATPLFPSPVPAKPFLVLQRSRQQLVAIVVSPLDQRALMKQNVDENLKPTLVNNDNISQTNRKDRCKMVLILLLLKGSNPDMSS</sequence>
<proteinExistence type="predicted"/>
<name>A0A0H5QS63_9EUKA</name>
<dbReference type="EMBL" id="HACM01003969">
    <property type="protein sequence ID" value="CRZ04411.1"/>
    <property type="molecule type" value="Transcribed_RNA"/>
</dbReference>